<comment type="caution">
    <text evidence="1">The sequence shown here is derived from an EMBL/GenBank/DDBJ whole genome shotgun (WGS) entry which is preliminary data.</text>
</comment>
<protein>
    <submittedName>
        <fullName evidence="1">Uncharacterized protein</fullName>
    </submittedName>
</protein>
<accession>A0AAD7H5P3</accession>
<name>A0AAD7H5P3_9AGAR</name>
<gene>
    <name evidence="1" type="ORF">DFH07DRAFT_690708</name>
</gene>
<feature type="non-terminal residue" evidence="1">
    <location>
        <position position="141"/>
    </location>
</feature>
<sequence length="141" mass="15471">LVKKLGSIQLRAARLMVGGMFSSPGDLLDAHADLPPLHLAIDKHLQKAALRYATLPATHPLYAEIRDVERRGHVKKHPSPLHFLMNSYMDVSQVTVEKIPAVRRRAESVAPVDVCVAASKEEAKEWALGESARVTLFSDGS</sequence>
<dbReference type="AlphaFoldDB" id="A0AAD7H5P3"/>
<feature type="non-terminal residue" evidence="1">
    <location>
        <position position="1"/>
    </location>
</feature>
<evidence type="ECO:0000313" key="2">
    <source>
        <dbReference type="Proteomes" id="UP001215280"/>
    </source>
</evidence>
<reference evidence="1" key="1">
    <citation type="submission" date="2023-03" db="EMBL/GenBank/DDBJ databases">
        <title>Massive genome expansion in bonnet fungi (Mycena s.s.) driven by repeated elements and novel gene families across ecological guilds.</title>
        <authorList>
            <consortium name="Lawrence Berkeley National Laboratory"/>
            <person name="Harder C.B."/>
            <person name="Miyauchi S."/>
            <person name="Viragh M."/>
            <person name="Kuo A."/>
            <person name="Thoen E."/>
            <person name="Andreopoulos B."/>
            <person name="Lu D."/>
            <person name="Skrede I."/>
            <person name="Drula E."/>
            <person name="Henrissat B."/>
            <person name="Morin E."/>
            <person name="Kohler A."/>
            <person name="Barry K."/>
            <person name="LaButti K."/>
            <person name="Morin E."/>
            <person name="Salamov A."/>
            <person name="Lipzen A."/>
            <person name="Mereny Z."/>
            <person name="Hegedus B."/>
            <person name="Baldrian P."/>
            <person name="Stursova M."/>
            <person name="Weitz H."/>
            <person name="Taylor A."/>
            <person name="Grigoriev I.V."/>
            <person name="Nagy L.G."/>
            <person name="Martin F."/>
            <person name="Kauserud H."/>
        </authorList>
    </citation>
    <scope>NUCLEOTIDE SEQUENCE</scope>
    <source>
        <strain evidence="1">CBHHK188m</strain>
    </source>
</reference>
<evidence type="ECO:0000313" key="1">
    <source>
        <dbReference type="EMBL" id="KAJ7712976.1"/>
    </source>
</evidence>
<keyword evidence="2" id="KW-1185">Reference proteome</keyword>
<proteinExistence type="predicted"/>
<organism evidence="1 2">
    <name type="scientific">Mycena maculata</name>
    <dbReference type="NCBI Taxonomy" id="230809"/>
    <lineage>
        <taxon>Eukaryota</taxon>
        <taxon>Fungi</taxon>
        <taxon>Dikarya</taxon>
        <taxon>Basidiomycota</taxon>
        <taxon>Agaricomycotina</taxon>
        <taxon>Agaricomycetes</taxon>
        <taxon>Agaricomycetidae</taxon>
        <taxon>Agaricales</taxon>
        <taxon>Marasmiineae</taxon>
        <taxon>Mycenaceae</taxon>
        <taxon>Mycena</taxon>
    </lineage>
</organism>
<dbReference type="Proteomes" id="UP001215280">
    <property type="component" value="Unassembled WGS sequence"/>
</dbReference>
<dbReference type="EMBL" id="JARJLG010000411">
    <property type="protein sequence ID" value="KAJ7712976.1"/>
    <property type="molecule type" value="Genomic_DNA"/>
</dbReference>